<gene>
    <name evidence="1" type="ORF">I9054_020625</name>
</gene>
<dbReference type="AlphaFoldDB" id="A0A8I1ALW7"/>
<evidence type="ECO:0000313" key="2">
    <source>
        <dbReference type="Proteomes" id="UP000644140"/>
    </source>
</evidence>
<dbReference type="RefSeq" id="WP_198114658.1">
    <property type="nucleotide sequence ID" value="NZ_CP066121.1"/>
</dbReference>
<accession>A0A8I1ALW7</accession>
<reference evidence="1" key="1">
    <citation type="submission" date="2022-02" db="EMBL/GenBank/DDBJ databases">
        <title>Characterization of Tn125 harboring carbapenem-resistant Acinetobacter bereziniae clinical isolates.</title>
        <authorList>
            <person name="Wong N.-K."/>
            <person name="Pan Q."/>
        </authorList>
    </citation>
    <scope>NUCLEOTIDE SEQUENCE</scope>
    <source>
        <strain evidence="1">GD03393</strain>
    </source>
</reference>
<protein>
    <submittedName>
        <fullName evidence="1">Uncharacterized protein</fullName>
    </submittedName>
</protein>
<evidence type="ECO:0000313" key="1">
    <source>
        <dbReference type="EMBL" id="UUN97691.1"/>
    </source>
</evidence>
<name>A0A8I1ALW7_ACIBZ</name>
<proteinExistence type="predicted"/>
<dbReference type="Proteomes" id="UP000644140">
    <property type="component" value="Chromosome"/>
</dbReference>
<organism evidence="1 2">
    <name type="scientific">Acinetobacter bereziniae</name>
    <name type="common">Acinetobacter genomosp. 10</name>
    <dbReference type="NCBI Taxonomy" id="106648"/>
    <lineage>
        <taxon>Bacteria</taxon>
        <taxon>Pseudomonadati</taxon>
        <taxon>Pseudomonadota</taxon>
        <taxon>Gammaproteobacteria</taxon>
        <taxon>Moraxellales</taxon>
        <taxon>Moraxellaceae</taxon>
        <taxon>Acinetobacter</taxon>
    </lineage>
</organism>
<dbReference type="EMBL" id="CP092085">
    <property type="protein sequence ID" value="UUN97691.1"/>
    <property type="molecule type" value="Genomic_DNA"/>
</dbReference>
<sequence>MLRQHQARSAILLSISRKSTGISNYFLNFLSKTQLNQFNQVIVLSEVLIFITADGCAFYTIPQPTQPPFLIIFLISLCLPIYSPKSCFFIEKMLFWLKKHTLNMILIR</sequence>